<dbReference type="PANTHER" id="PTHR45627">
    <property type="entry name" value="ADENYLATE CYCLASE TYPE 1"/>
    <property type="match status" value="1"/>
</dbReference>
<dbReference type="Pfam" id="PF12721">
    <property type="entry name" value="RHIM"/>
    <property type="match status" value="1"/>
</dbReference>
<evidence type="ECO:0000256" key="7">
    <source>
        <dbReference type="ARBA" id="ARBA00022723"/>
    </source>
</evidence>
<comment type="caution">
    <text evidence="21">The sequence shown here is derived from an EMBL/GenBank/DDBJ whole genome shotgun (WGS) entry which is preliminary data.</text>
</comment>
<evidence type="ECO:0000256" key="6">
    <source>
        <dbReference type="ARBA" id="ARBA00022692"/>
    </source>
</evidence>
<keyword evidence="22" id="KW-1185">Reference proteome</keyword>
<feature type="region of interest" description="Disordered" evidence="17">
    <location>
        <begin position="438"/>
        <end position="465"/>
    </location>
</feature>
<comment type="cofactor">
    <cofactor evidence="2">
        <name>Mn(2+)</name>
        <dbReference type="ChEBI" id="CHEBI:29035"/>
    </cofactor>
</comment>
<feature type="compositionally biased region" description="Polar residues" evidence="17">
    <location>
        <begin position="345"/>
        <end position="355"/>
    </location>
</feature>
<dbReference type="GO" id="GO:0007189">
    <property type="term" value="P:adenylate cyclase-activating G protein-coupled receptor signaling pathway"/>
    <property type="evidence" value="ECO:0007669"/>
    <property type="project" value="TreeGrafter"/>
</dbReference>
<name>A0A643BRA3_BALPH</name>
<dbReference type="GO" id="GO:0004672">
    <property type="term" value="F:protein kinase activity"/>
    <property type="evidence" value="ECO:0007669"/>
    <property type="project" value="InterPro"/>
</dbReference>
<feature type="compositionally biased region" description="Pro residues" evidence="17">
    <location>
        <begin position="396"/>
        <end position="408"/>
    </location>
</feature>
<proteinExistence type="inferred from homology"/>
<keyword evidence="14 15" id="KW-0456">Lyase</keyword>
<dbReference type="PROSITE" id="PS00452">
    <property type="entry name" value="GUANYLATE_CYCLASE_1"/>
    <property type="match status" value="2"/>
</dbReference>
<dbReference type="InterPro" id="IPR018297">
    <property type="entry name" value="A/G_cyclase_CS"/>
</dbReference>
<feature type="transmembrane region" description="Helical" evidence="18">
    <location>
        <begin position="545"/>
        <end position="565"/>
    </location>
</feature>
<keyword evidence="6 18" id="KW-0812">Transmembrane</keyword>
<dbReference type="SMART" id="SM00044">
    <property type="entry name" value="CYCc"/>
    <property type="match status" value="1"/>
</dbReference>
<accession>A0A643BRA3</accession>
<feature type="transmembrane region" description="Helical" evidence="18">
    <location>
        <begin position="636"/>
        <end position="654"/>
    </location>
</feature>
<evidence type="ECO:0000313" key="21">
    <source>
        <dbReference type="EMBL" id="KAB0390501.1"/>
    </source>
</evidence>
<dbReference type="GO" id="GO:0046872">
    <property type="term" value="F:metal ion binding"/>
    <property type="evidence" value="ECO:0007669"/>
    <property type="project" value="UniProtKB-KW"/>
</dbReference>
<dbReference type="SUPFAM" id="SSF55073">
    <property type="entry name" value="Nucleotide cyclase"/>
    <property type="match status" value="2"/>
</dbReference>
<evidence type="ECO:0000256" key="14">
    <source>
        <dbReference type="ARBA" id="ARBA00023239"/>
    </source>
</evidence>
<comment type="subcellular location">
    <subcellularLocation>
        <location evidence="4">Membrane</location>
        <topology evidence="4">Multi-pass membrane protein</topology>
    </subcellularLocation>
    <subcellularLocation>
        <location evidence="5">Membrane</location>
        <topology evidence="5">Single-pass membrane protein</topology>
    </subcellularLocation>
</comment>
<evidence type="ECO:0000256" key="17">
    <source>
        <dbReference type="SAM" id="MobiDB-lite"/>
    </source>
</evidence>
<dbReference type="PROSITE" id="PS50125">
    <property type="entry name" value="GUANYLATE_CYCLASE_2"/>
    <property type="match status" value="2"/>
</dbReference>
<evidence type="ECO:0000256" key="18">
    <source>
        <dbReference type="SAM" id="Phobius"/>
    </source>
</evidence>
<dbReference type="Gene3D" id="1.10.510.10">
    <property type="entry name" value="Transferase(Phosphotransferase) domain 1"/>
    <property type="match status" value="1"/>
</dbReference>
<dbReference type="PROSITE" id="PS00108">
    <property type="entry name" value="PROTEIN_KINASE_ST"/>
    <property type="match status" value="1"/>
</dbReference>
<dbReference type="InterPro" id="IPR029787">
    <property type="entry name" value="Nucleotide_cyclase"/>
</dbReference>
<keyword evidence="9" id="KW-0067">ATP-binding</keyword>
<comment type="cofactor">
    <cofactor evidence="3">
        <name>Mg(2+)</name>
        <dbReference type="ChEBI" id="CHEBI:18420"/>
    </cofactor>
</comment>
<dbReference type="GO" id="GO:0035556">
    <property type="term" value="P:intracellular signal transduction"/>
    <property type="evidence" value="ECO:0007669"/>
    <property type="project" value="InterPro"/>
</dbReference>
<dbReference type="GO" id="GO:0005886">
    <property type="term" value="C:plasma membrane"/>
    <property type="evidence" value="ECO:0007669"/>
    <property type="project" value="InterPro"/>
</dbReference>
<dbReference type="SUPFAM" id="SSF56112">
    <property type="entry name" value="Protein kinase-like (PK-like)"/>
    <property type="match status" value="1"/>
</dbReference>
<evidence type="ECO:0000259" key="20">
    <source>
        <dbReference type="PROSITE" id="PS50125"/>
    </source>
</evidence>
<feature type="region of interest" description="Disordered" evidence="17">
    <location>
        <begin position="283"/>
        <end position="304"/>
    </location>
</feature>
<feature type="transmembrane region" description="Helical" evidence="18">
    <location>
        <begin position="608"/>
        <end position="630"/>
    </location>
</feature>
<dbReference type="Pfam" id="PF00069">
    <property type="entry name" value="Pkinase"/>
    <property type="match status" value="1"/>
</dbReference>
<feature type="region of interest" description="Disordered" evidence="17">
    <location>
        <begin position="334"/>
        <end position="409"/>
    </location>
</feature>
<keyword evidence="12" id="KW-0115">cAMP biosynthesis</keyword>
<dbReference type="GO" id="GO:0004383">
    <property type="term" value="F:guanylate cyclase activity"/>
    <property type="evidence" value="ECO:0007669"/>
    <property type="project" value="UniProtKB-EC"/>
</dbReference>
<dbReference type="Pfam" id="PF00211">
    <property type="entry name" value="Guanylate_cyc"/>
    <property type="match status" value="2"/>
</dbReference>
<evidence type="ECO:0000256" key="11">
    <source>
        <dbReference type="ARBA" id="ARBA00022989"/>
    </source>
</evidence>
<keyword evidence="7" id="KW-0479">Metal-binding</keyword>
<dbReference type="OrthoDB" id="10035433at2759"/>
<dbReference type="Pfam" id="PF06327">
    <property type="entry name" value="Adcy_cons_dom"/>
    <property type="match status" value="1"/>
</dbReference>
<feature type="transmembrane region" description="Helical" evidence="18">
    <location>
        <begin position="1217"/>
        <end position="1234"/>
    </location>
</feature>
<dbReference type="EC" id="4.6.1.2" evidence="16"/>
<keyword evidence="10" id="KW-0460">Magnesium</keyword>
<feature type="transmembrane region" description="Helical" evidence="18">
    <location>
        <begin position="577"/>
        <end position="596"/>
    </location>
</feature>
<reference evidence="21 22" key="1">
    <citation type="journal article" date="2019" name="PLoS ONE">
        <title>Genomic analyses reveal an absence of contemporary introgressive admixture between fin whales and blue whales, despite known hybrids.</title>
        <authorList>
            <person name="Westbury M.V."/>
            <person name="Petersen B."/>
            <person name="Lorenzen E.D."/>
        </authorList>
    </citation>
    <scope>NUCLEOTIDE SEQUENCE [LARGE SCALE GENOMIC DNA]</scope>
    <source>
        <strain evidence="21">FinWhale-01</strain>
    </source>
</reference>
<evidence type="ECO:0000256" key="9">
    <source>
        <dbReference type="ARBA" id="ARBA00022840"/>
    </source>
</evidence>
<dbReference type="InterPro" id="IPR008271">
    <property type="entry name" value="Ser/Thr_kinase_AS"/>
</dbReference>
<dbReference type="InterPro" id="IPR009398">
    <property type="entry name" value="Adcy_conserved_dom"/>
</dbReference>
<dbReference type="InterPro" id="IPR025735">
    <property type="entry name" value="RHIM"/>
</dbReference>
<dbReference type="GO" id="GO:0007193">
    <property type="term" value="P:adenylate cyclase-inhibiting G protein-coupled receptor signaling pathway"/>
    <property type="evidence" value="ECO:0007669"/>
    <property type="project" value="TreeGrafter"/>
</dbReference>
<evidence type="ECO:0000256" key="4">
    <source>
        <dbReference type="ARBA" id="ARBA00004141"/>
    </source>
</evidence>
<comment type="catalytic activity">
    <reaction evidence="16">
        <text>GTP = 3',5'-cyclic GMP + diphosphate</text>
        <dbReference type="Rhea" id="RHEA:13665"/>
        <dbReference type="ChEBI" id="CHEBI:33019"/>
        <dbReference type="ChEBI" id="CHEBI:37565"/>
        <dbReference type="ChEBI" id="CHEBI:57746"/>
        <dbReference type="EC" id="4.6.1.2"/>
    </reaction>
</comment>
<protein>
    <recommendedName>
        <fullName evidence="16">Guanylate cyclase</fullName>
        <ecNumber evidence="16">4.6.1.2</ecNumber>
    </recommendedName>
</protein>
<dbReference type="InterPro" id="IPR011009">
    <property type="entry name" value="Kinase-like_dom_sf"/>
</dbReference>
<evidence type="ECO:0000256" key="10">
    <source>
        <dbReference type="ARBA" id="ARBA00022842"/>
    </source>
</evidence>
<evidence type="ECO:0000256" key="13">
    <source>
        <dbReference type="ARBA" id="ARBA00023136"/>
    </source>
</evidence>
<keyword evidence="13 18" id="KW-0472">Membrane</keyword>
<feature type="transmembrane region" description="Helical" evidence="18">
    <location>
        <begin position="1072"/>
        <end position="1091"/>
    </location>
</feature>
<comment type="catalytic activity">
    <reaction evidence="1">
        <text>ATP = 3',5'-cyclic AMP + diphosphate</text>
        <dbReference type="Rhea" id="RHEA:15389"/>
        <dbReference type="ChEBI" id="CHEBI:30616"/>
        <dbReference type="ChEBI" id="CHEBI:33019"/>
        <dbReference type="ChEBI" id="CHEBI:58165"/>
        <dbReference type="EC" id="4.6.1.1"/>
    </reaction>
</comment>
<sequence>MGKGGFGAHRTWGLEVAVKIVNSCECPEPLAGGCLVWEAGRRRRGRCVAGPECGREGSSQEGARLQPSPECQPAISREVKAMASLCNNHVLPLLGVTKKLEPGPLLCRLLQELVLGMCYLNRQNPMLLHRDLKPPNILLDSELHAKLADLGLSTFLGGSQSGAGSGESGCTPAYSAPELLADINWKASMASDVYSFGILMWAVLAAREAENPGLEVLKDLMQHCWSHEPQKRPSFQECRPNTHKVLDLVKKGDISGKKMNAAVSTVKEFLSEHRGSNRLLSVLKPGLESTEMDGPGGTTGSHDSMVSEMMNLNLEGYPRSVPEKCTNLPESIRTQRGQVQPAWTAETSSDSTAQPPQNPETLPVKNQKPSPTSAWTPGPGPQGYQGAERRDTNWPPRAPGPNPVPGPRFPTILHSQGVQIGNNNHMIIQGRTASSVQGLAPRGMDRGPQRTPQGIGSKEGRQEPEPWTGVWEWTATAPQSYTQMCPSSGAGHHWSMDHSDMATALPSRLEGQGMIASHPDLQPSPQMAPYLFYETYYSLSQQYPLLLLLLVIVLFGLLALLAVAWASGRELASDPGFLTTMLCGLGGFSLLLGLASREQRLQRWTRPLSGLVWAALLALGHGFLFTGGVVSAWDQVSFFLFVIFTVYAMLPLGMRDAAAAGLASSLSHLLSPPQPSQRPIQLLTIAPRPRGPAPSEADPSAQLAANAVLFLCGNVAGAYHKALMERALRATHLPQEHLLLSILPAYLAREMKAEIMARLQAGQGVLYADIVGFTRLASECSPKELVLMLNELFGKFDQIAKEHECMRIKILGDCYYCVSGLPLSLPDHAINCVRMGLDMCRAIRKLRAATGVDINMRVGVHSGSVLCGVIGLQKWQYDVWSHDVTLANHMEASGVPGRVHITGATLALLAGAYAVEDAAMEHGDPYLRELGEPTYLAEEEDEKGTAGGLLSSLEGPKMRPSLLMTRYLESWGAAKPFAHLSHVESPVSTSTPLPEKALSSFSPQWSLDRSRTPRGLDDELDTGDAKFFQVIEQLNSQKQWKQSEDFNPLTLYFREKEMEKEYRLSALPAFKYYAACTFLVFFSNFIIQMLVTNRPPALTITYSVTFLLFFLLLFVCFSEHLTKCVLKGPKMLHWLPTLSVLVATRPGLRVALGTATILLIFSMAITSLLKLLLLLLWLAASCSLFLHSHAWLSDCLIARLYLGTLDSRPGVLKEPKLMGAISFFIFFFTLLVLARQATLPTTNSPPATIRDPTTESKRDWGHSLLSVQLLSKPKFSGVEKIKTICSTYMAATGLNATSGQDAQQDAEQSCSHLGTMVEFAVALGSKLDVINKHSFNNFRLRALHPSSLSFIFPSLARNPPPQGPSLPYLLSGLNHGPVVAGVIGAQKPQYDIWGNTVNVASRMESTGVLGKIQVREPHWRHGARGIGIGPLPHSLTPLQLQVTEETACALQSLGYTCYSRGIIKVKGKGQLCTYFLNTDLTRTGPPSATLG</sequence>
<dbReference type="EMBL" id="SGJD01005366">
    <property type="protein sequence ID" value="KAB0390501.1"/>
    <property type="molecule type" value="Genomic_DNA"/>
</dbReference>
<dbReference type="Proteomes" id="UP000437017">
    <property type="component" value="Unassembled WGS sequence"/>
</dbReference>
<evidence type="ECO:0000313" key="22">
    <source>
        <dbReference type="Proteomes" id="UP000437017"/>
    </source>
</evidence>
<feature type="domain" description="Guanylate cyclase" evidence="20">
    <location>
        <begin position="1268"/>
        <end position="1404"/>
    </location>
</feature>
<evidence type="ECO:0000256" key="8">
    <source>
        <dbReference type="ARBA" id="ARBA00022741"/>
    </source>
</evidence>
<evidence type="ECO:0000256" key="3">
    <source>
        <dbReference type="ARBA" id="ARBA00001946"/>
    </source>
</evidence>
<dbReference type="GO" id="GO:0005524">
    <property type="term" value="F:ATP binding"/>
    <property type="evidence" value="ECO:0007669"/>
    <property type="project" value="UniProtKB-KW"/>
</dbReference>
<feature type="domain" description="Guanylate cyclase" evidence="20">
    <location>
        <begin position="764"/>
        <end position="891"/>
    </location>
</feature>
<gene>
    <name evidence="21" type="ORF">E2I00_017483</name>
</gene>
<organism evidence="21 22">
    <name type="scientific">Balaenoptera physalus</name>
    <name type="common">Fin whale</name>
    <name type="synonym">Balaena physalus</name>
    <dbReference type="NCBI Taxonomy" id="9770"/>
    <lineage>
        <taxon>Eukaryota</taxon>
        <taxon>Metazoa</taxon>
        <taxon>Chordata</taxon>
        <taxon>Craniata</taxon>
        <taxon>Vertebrata</taxon>
        <taxon>Euteleostomi</taxon>
        <taxon>Mammalia</taxon>
        <taxon>Eutheria</taxon>
        <taxon>Laurasiatheria</taxon>
        <taxon>Artiodactyla</taxon>
        <taxon>Whippomorpha</taxon>
        <taxon>Cetacea</taxon>
        <taxon>Mysticeti</taxon>
        <taxon>Balaenopteridae</taxon>
        <taxon>Balaenoptera</taxon>
    </lineage>
</organism>
<evidence type="ECO:0000256" key="12">
    <source>
        <dbReference type="ARBA" id="ARBA00022998"/>
    </source>
</evidence>
<dbReference type="PROSITE" id="PS50011">
    <property type="entry name" value="PROTEIN_KINASE_DOM"/>
    <property type="match status" value="1"/>
</dbReference>
<comment type="similarity">
    <text evidence="15">Belongs to the adenylyl cyclase class-4/guanylyl cyclase family.</text>
</comment>
<dbReference type="InterPro" id="IPR000719">
    <property type="entry name" value="Prot_kinase_dom"/>
</dbReference>
<evidence type="ECO:0000259" key="19">
    <source>
        <dbReference type="PROSITE" id="PS50011"/>
    </source>
</evidence>
<feature type="domain" description="Protein kinase" evidence="19">
    <location>
        <begin position="1"/>
        <end position="246"/>
    </location>
</feature>
<dbReference type="SMART" id="SM00220">
    <property type="entry name" value="S_TKc"/>
    <property type="match status" value="1"/>
</dbReference>
<dbReference type="GO" id="GO:0006171">
    <property type="term" value="P:cAMP biosynthetic process"/>
    <property type="evidence" value="ECO:0007669"/>
    <property type="project" value="UniProtKB-KW"/>
</dbReference>
<evidence type="ECO:0000256" key="1">
    <source>
        <dbReference type="ARBA" id="ARBA00001593"/>
    </source>
</evidence>
<dbReference type="InterPro" id="IPR001054">
    <property type="entry name" value="A/G_cyclase"/>
</dbReference>
<evidence type="ECO:0000256" key="15">
    <source>
        <dbReference type="RuleBase" id="RU000405"/>
    </source>
</evidence>
<evidence type="ECO:0000256" key="16">
    <source>
        <dbReference type="RuleBase" id="RU003431"/>
    </source>
</evidence>
<keyword evidence="16" id="KW-0141">cGMP biosynthesis</keyword>
<keyword evidence="8" id="KW-0547">Nucleotide-binding</keyword>
<keyword evidence="11 18" id="KW-1133">Transmembrane helix</keyword>
<dbReference type="Gene3D" id="3.30.70.1230">
    <property type="entry name" value="Nucleotide cyclase"/>
    <property type="match status" value="2"/>
</dbReference>
<dbReference type="CDD" id="cd07302">
    <property type="entry name" value="CHD"/>
    <property type="match status" value="2"/>
</dbReference>
<feature type="transmembrane region" description="Helical" evidence="18">
    <location>
        <begin position="1097"/>
        <end position="1117"/>
    </location>
</feature>
<evidence type="ECO:0000256" key="5">
    <source>
        <dbReference type="ARBA" id="ARBA00004167"/>
    </source>
</evidence>
<dbReference type="PANTHER" id="PTHR45627:SF10">
    <property type="entry name" value="ADENYLATE CYCLASE TYPE 4"/>
    <property type="match status" value="1"/>
</dbReference>
<dbReference type="GO" id="GO:0004016">
    <property type="term" value="F:adenylate cyclase activity"/>
    <property type="evidence" value="ECO:0007669"/>
    <property type="project" value="UniProtKB-EC"/>
</dbReference>
<evidence type="ECO:0000256" key="2">
    <source>
        <dbReference type="ARBA" id="ARBA00001936"/>
    </source>
</evidence>